<comment type="caution">
    <text evidence="5">The sequence shown here is derived from an EMBL/GenBank/DDBJ whole genome shotgun (WGS) entry which is preliminary data.</text>
</comment>
<dbReference type="RefSeq" id="WP_186907113.1">
    <property type="nucleotide sequence ID" value="NZ_JACOPP010000005.1"/>
</dbReference>
<proteinExistence type="predicted"/>
<dbReference type="AlphaFoldDB" id="A0A8J6M872"/>
<keyword evidence="3" id="KW-0804">Transcription</keyword>
<dbReference type="Gene3D" id="1.10.10.10">
    <property type="entry name" value="Winged helix-like DNA-binding domain superfamily/Winged helix DNA-binding domain"/>
    <property type="match status" value="1"/>
</dbReference>
<dbReference type="Gene3D" id="1.20.120.530">
    <property type="entry name" value="GntR ligand-binding domain-like"/>
    <property type="match status" value="1"/>
</dbReference>
<dbReference type="InterPro" id="IPR011711">
    <property type="entry name" value="GntR_C"/>
</dbReference>
<dbReference type="SMART" id="SM00345">
    <property type="entry name" value="HTH_GNTR"/>
    <property type="match status" value="1"/>
</dbReference>
<dbReference type="InterPro" id="IPR008920">
    <property type="entry name" value="TF_FadR/GntR_C"/>
</dbReference>
<sequence>MPTQHDTNALVQAPESKQQQVYKLIRDAILRDEFPAGTVMVERKLCDIYGVSRSPIRNALQQLTFEGFLSYQPGKGTVVADFSLEDILEVYDLIELCQLYAVRLWAERPDAFALETLGRIIQRNRQAIDSGDPYETSVWDQRFHEFIVAKAGNHRLQGIYEQLHNQQLRFIARSLHDMTLSERSYQEHKAICEQLAAGDAAAAEQAVRRHYASLRQYYVHLLISKDYRA</sequence>
<dbReference type="SUPFAM" id="SSF46785">
    <property type="entry name" value="Winged helix' DNA-binding domain"/>
    <property type="match status" value="1"/>
</dbReference>
<evidence type="ECO:0000259" key="4">
    <source>
        <dbReference type="PROSITE" id="PS50949"/>
    </source>
</evidence>
<evidence type="ECO:0000256" key="2">
    <source>
        <dbReference type="ARBA" id="ARBA00023125"/>
    </source>
</evidence>
<reference evidence="5" key="1">
    <citation type="submission" date="2020-08" db="EMBL/GenBank/DDBJ databases">
        <title>Genome public.</title>
        <authorList>
            <person name="Liu C."/>
            <person name="Sun Q."/>
        </authorList>
    </citation>
    <scope>NUCLEOTIDE SEQUENCE</scope>
    <source>
        <strain evidence="5">NSJ-51</strain>
    </source>
</reference>
<dbReference type="CDD" id="cd07377">
    <property type="entry name" value="WHTH_GntR"/>
    <property type="match status" value="1"/>
</dbReference>
<dbReference type="InterPro" id="IPR036388">
    <property type="entry name" value="WH-like_DNA-bd_sf"/>
</dbReference>
<keyword evidence="2" id="KW-0238">DNA-binding</keyword>
<dbReference type="Pfam" id="PF00392">
    <property type="entry name" value="GntR"/>
    <property type="match status" value="1"/>
</dbReference>
<dbReference type="GO" id="GO:0003700">
    <property type="term" value="F:DNA-binding transcription factor activity"/>
    <property type="evidence" value="ECO:0007669"/>
    <property type="project" value="InterPro"/>
</dbReference>
<organism evidence="5 6">
    <name type="scientific">Lawsonibacter hominis</name>
    <dbReference type="NCBI Taxonomy" id="2763053"/>
    <lineage>
        <taxon>Bacteria</taxon>
        <taxon>Bacillati</taxon>
        <taxon>Bacillota</taxon>
        <taxon>Clostridia</taxon>
        <taxon>Eubacteriales</taxon>
        <taxon>Oscillospiraceae</taxon>
        <taxon>Lawsonibacter</taxon>
    </lineage>
</organism>
<dbReference type="SMART" id="SM00895">
    <property type="entry name" value="FCD"/>
    <property type="match status" value="1"/>
</dbReference>
<evidence type="ECO:0000313" key="6">
    <source>
        <dbReference type="Proteomes" id="UP000661435"/>
    </source>
</evidence>
<dbReference type="PANTHER" id="PTHR43537:SF5">
    <property type="entry name" value="UXU OPERON TRANSCRIPTIONAL REGULATOR"/>
    <property type="match status" value="1"/>
</dbReference>
<dbReference type="PRINTS" id="PR00035">
    <property type="entry name" value="HTHGNTR"/>
</dbReference>
<name>A0A8J6M872_9FIRM</name>
<dbReference type="GO" id="GO:0003677">
    <property type="term" value="F:DNA binding"/>
    <property type="evidence" value="ECO:0007669"/>
    <property type="project" value="UniProtKB-KW"/>
</dbReference>
<evidence type="ECO:0000256" key="3">
    <source>
        <dbReference type="ARBA" id="ARBA00023163"/>
    </source>
</evidence>
<dbReference type="InterPro" id="IPR000524">
    <property type="entry name" value="Tscrpt_reg_HTH_GntR"/>
</dbReference>
<dbReference type="Pfam" id="PF07729">
    <property type="entry name" value="FCD"/>
    <property type="match status" value="1"/>
</dbReference>
<evidence type="ECO:0000313" key="5">
    <source>
        <dbReference type="EMBL" id="MBC5733221.1"/>
    </source>
</evidence>
<dbReference type="InterPro" id="IPR036390">
    <property type="entry name" value="WH_DNA-bd_sf"/>
</dbReference>
<gene>
    <name evidence="5" type="ORF">H8S57_05720</name>
</gene>
<accession>A0A8J6M872</accession>
<keyword evidence="1" id="KW-0805">Transcription regulation</keyword>
<feature type="domain" description="HTH gntR-type" evidence="4">
    <location>
        <begin position="15"/>
        <end position="82"/>
    </location>
</feature>
<evidence type="ECO:0000256" key="1">
    <source>
        <dbReference type="ARBA" id="ARBA00023015"/>
    </source>
</evidence>
<dbReference type="PANTHER" id="PTHR43537">
    <property type="entry name" value="TRANSCRIPTIONAL REGULATOR, GNTR FAMILY"/>
    <property type="match status" value="1"/>
</dbReference>
<dbReference type="SUPFAM" id="SSF48008">
    <property type="entry name" value="GntR ligand-binding domain-like"/>
    <property type="match status" value="1"/>
</dbReference>
<dbReference type="EMBL" id="JACOPP010000005">
    <property type="protein sequence ID" value="MBC5733221.1"/>
    <property type="molecule type" value="Genomic_DNA"/>
</dbReference>
<dbReference type="PROSITE" id="PS50949">
    <property type="entry name" value="HTH_GNTR"/>
    <property type="match status" value="1"/>
</dbReference>
<keyword evidence="6" id="KW-1185">Reference proteome</keyword>
<protein>
    <submittedName>
        <fullName evidence="5">GntR family transcriptional regulator</fullName>
    </submittedName>
</protein>
<dbReference type="Proteomes" id="UP000661435">
    <property type="component" value="Unassembled WGS sequence"/>
</dbReference>